<dbReference type="SUPFAM" id="SSF54909">
    <property type="entry name" value="Dimeric alpha+beta barrel"/>
    <property type="match status" value="1"/>
</dbReference>
<dbReference type="Pfam" id="PF03795">
    <property type="entry name" value="YCII"/>
    <property type="match status" value="1"/>
</dbReference>
<protein>
    <recommendedName>
        <fullName evidence="1">YCII-related domain-containing protein</fullName>
    </recommendedName>
</protein>
<dbReference type="PANTHER" id="PTHR35174:SF4">
    <property type="entry name" value="BLL7163 PROTEIN"/>
    <property type="match status" value="1"/>
</dbReference>
<gene>
    <name evidence="2" type="ORF">C8A05DRAFT_37814</name>
</gene>
<proteinExistence type="predicted"/>
<dbReference type="Gene3D" id="3.30.70.1060">
    <property type="entry name" value="Dimeric alpha+beta barrel"/>
    <property type="match status" value="1"/>
</dbReference>
<comment type="caution">
    <text evidence="2">The sequence shown here is derived from an EMBL/GenBank/DDBJ whole genome shotgun (WGS) entry which is preliminary data.</text>
</comment>
<accession>A0AAN6MDQ8</accession>
<dbReference type="EMBL" id="MU855910">
    <property type="protein sequence ID" value="KAK3898599.1"/>
    <property type="molecule type" value="Genomic_DNA"/>
</dbReference>
<reference evidence="2" key="2">
    <citation type="submission" date="2023-05" db="EMBL/GenBank/DDBJ databases">
        <authorList>
            <consortium name="Lawrence Berkeley National Laboratory"/>
            <person name="Steindorff A."/>
            <person name="Hensen N."/>
            <person name="Bonometti L."/>
            <person name="Westerberg I."/>
            <person name="Brannstrom I.O."/>
            <person name="Guillou S."/>
            <person name="Cros-Aarteil S."/>
            <person name="Calhoun S."/>
            <person name="Haridas S."/>
            <person name="Kuo A."/>
            <person name="Mondo S."/>
            <person name="Pangilinan J."/>
            <person name="Riley R."/>
            <person name="Labutti K."/>
            <person name="Andreopoulos B."/>
            <person name="Lipzen A."/>
            <person name="Chen C."/>
            <person name="Yanf M."/>
            <person name="Daum C."/>
            <person name="Ng V."/>
            <person name="Clum A."/>
            <person name="Ohm R."/>
            <person name="Martin F."/>
            <person name="Silar P."/>
            <person name="Natvig D."/>
            <person name="Lalanne C."/>
            <person name="Gautier V."/>
            <person name="Ament-Velasquez S.L."/>
            <person name="Kruys A."/>
            <person name="Hutchinson M.I."/>
            <person name="Powell A.J."/>
            <person name="Barry K."/>
            <person name="Miller A.N."/>
            <person name="Grigoriev I.V."/>
            <person name="Debuchy R."/>
            <person name="Gladieux P."/>
            <person name="Thoren M.H."/>
            <person name="Johannesson H."/>
        </authorList>
    </citation>
    <scope>NUCLEOTIDE SEQUENCE</scope>
    <source>
        <strain evidence="2">CBS 103.79</strain>
    </source>
</reference>
<feature type="domain" description="YCII-related" evidence="1">
    <location>
        <begin position="3"/>
        <end position="113"/>
    </location>
</feature>
<dbReference type="PANTHER" id="PTHR35174">
    <property type="entry name" value="BLL7171 PROTEIN-RELATED"/>
    <property type="match status" value="1"/>
</dbReference>
<dbReference type="Proteomes" id="UP001303889">
    <property type="component" value="Unassembled WGS sequence"/>
</dbReference>
<organism evidence="2 3">
    <name type="scientific">Staphylotrichum tortipilum</name>
    <dbReference type="NCBI Taxonomy" id="2831512"/>
    <lineage>
        <taxon>Eukaryota</taxon>
        <taxon>Fungi</taxon>
        <taxon>Dikarya</taxon>
        <taxon>Ascomycota</taxon>
        <taxon>Pezizomycotina</taxon>
        <taxon>Sordariomycetes</taxon>
        <taxon>Sordariomycetidae</taxon>
        <taxon>Sordariales</taxon>
        <taxon>Chaetomiaceae</taxon>
        <taxon>Staphylotrichum</taxon>
    </lineage>
</organism>
<dbReference type="InterPro" id="IPR005545">
    <property type="entry name" value="YCII"/>
</dbReference>
<keyword evidence="3" id="KW-1185">Reference proteome</keyword>
<dbReference type="AlphaFoldDB" id="A0AAN6MDQ8"/>
<dbReference type="InterPro" id="IPR011008">
    <property type="entry name" value="Dimeric_a/b-barrel"/>
</dbReference>
<evidence type="ECO:0000313" key="3">
    <source>
        <dbReference type="Proteomes" id="UP001303889"/>
    </source>
</evidence>
<name>A0AAN6MDQ8_9PEZI</name>
<evidence type="ECO:0000313" key="2">
    <source>
        <dbReference type="EMBL" id="KAK3898599.1"/>
    </source>
</evidence>
<evidence type="ECO:0000259" key="1">
    <source>
        <dbReference type="Pfam" id="PF03795"/>
    </source>
</evidence>
<sequence length="147" mass="16041">MPRYAILVKASPTTEGKGTPSPATLTAIGKFNEEMNAAHVLLAGEGLRPTSAGYRVHFTAGADDIAVEAGPFDLAEQSTISGWWVIRVKDAEEALGWAKRIPFRGTQNAEVEVRLVGEVDDYNMTEEQREREEALRAKVRAAVEGKE</sequence>
<reference evidence="2" key="1">
    <citation type="journal article" date="2023" name="Mol. Phylogenet. Evol.">
        <title>Genome-scale phylogeny and comparative genomics of the fungal order Sordariales.</title>
        <authorList>
            <person name="Hensen N."/>
            <person name="Bonometti L."/>
            <person name="Westerberg I."/>
            <person name="Brannstrom I.O."/>
            <person name="Guillou S."/>
            <person name="Cros-Aarteil S."/>
            <person name="Calhoun S."/>
            <person name="Haridas S."/>
            <person name="Kuo A."/>
            <person name="Mondo S."/>
            <person name="Pangilinan J."/>
            <person name="Riley R."/>
            <person name="LaButti K."/>
            <person name="Andreopoulos B."/>
            <person name="Lipzen A."/>
            <person name="Chen C."/>
            <person name="Yan M."/>
            <person name="Daum C."/>
            <person name="Ng V."/>
            <person name="Clum A."/>
            <person name="Steindorff A."/>
            <person name="Ohm R.A."/>
            <person name="Martin F."/>
            <person name="Silar P."/>
            <person name="Natvig D.O."/>
            <person name="Lalanne C."/>
            <person name="Gautier V."/>
            <person name="Ament-Velasquez S.L."/>
            <person name="Kruys A."/>
            <person name="Hutchinson M.I."/>
            <person name="Powell A.J."/>
            <person name="Barry K."/>
            <person name="Miller A.N."/>
            <person name="Grigoriev I.V."/>
            <person name="Debuchy R."/>
            <person name="Gladieux P."/>
            <person name="Hiltunen Thoren M."/>
            <person name="Johannesson H."/>
        </authorList>
    </citation>
    <scope>NUCLEOTIDE SEQUENCE</scope>
    <source>
        <strain evidence="2">CBS 103.79</strain>
    </source>
</reference>